<dbReference type="GeneID" id="79984158"/>
<evidence type="ECO:0000313" key="2">
    <source>
        <dbReference type="Proteomes" id="UP000000814"/>
    </source>
</evidence>
<accession>Q97DE8</accession>
<name>Q97DE8_CLOAB</name>
<dbReference type="eggNOG" id="ENOG5033NYM">
    <property type="taxonomic scope" value="Bacteria"/>
</dbReference>
<dbReference type="EMBL" id="AE001437">
    <property type="protein sequence ID" value="AAK81455.1"/>
    <property type="molecule type" value="Genomic_DNA"/>
</dbReference>
<evidence type="ECO:0008006" key="3">
    <source>
        <dbReference type="Google" id="ProtNLM"/>
    </source>
</evidence>
<dbReference type="PIR" id="D97333">
    <property type="entry name" value="D97333"/>
</dbReference>
<dbReference type="PATRIC" id="fig|272562.8.peg.3718"/>
<dbReference type="OrthoDB" id="2080488at2"/>
<dbReference type="STRING" id="272562.CA_C3529"/>
<dbReference type="Proteomes" id="UP000000814">
    <property type="component" value="Chromosome"/>
</dbReference>
<proteinExistence type="predicted"/>
<reference evidence="1 2" key="1">
    <citation type="journal article" date="2001" name="J. Bacteriol.">
        <title>Genome sequence and comparative analysis of the solvent-producing bacterium Clostridium acetobutylicum.</title>
        <authorList>
            <person name="Nolling J."/>
            <person name="Breton G."/>
            <person name="Omelchenko M.V."/>
            <person name="Makarova K.S."/>
            <person name="Zeng Q."/>
            <person name="Gibson R."/>
            <person name="Lee H.M."/>
            <person name="Dubois J."/>
            <person name="Qiu D."/>
            <person name="Hitti J."/>
            <person name="Wolf Y.I."/>
            <person name="Tatusov R.L."/>
            <person name="Sabathe F."/>
            <person name="Doucette-Stamm L."/>
            <person name="Soucaille P."/>
            <person name="Daly M.J."/>
            <person name="Bennett G.N."/>
            <person name="Koonin E.V."/>
            <person name="Smith D.R."/>
        </authorList>
    </citation>
    <scope>NUCLEOTIDE SEQUENCE [LARGE SCALE GENOMIC DNA]</scope>
    <source>
        <strain evidence="2">ATCC 824 / DSM 792 / JCM 1419 / LMG 5710 / VKM B-1787</strain>
    </source>
</reference>
<organism evidence="1 2">
    <name type="scientific">Clostridium acetobutylicum (strain ATCC 824 / DSM 792 / JCM 1419 / IAM 19013 / LMG 5710 / NBRC 13948 / NRRL B-527 / VKM B-1787 / 2291 / W)</name>
    <dbReference type="NCBI Taxonomy" id="272562"/>
    <lineage>
        <taxon>Bacteria</taxon>
        <taxon>Bacillati</taxon>
        <taxon>Bacillota</taxon>
        <taxon>Clostridia</taxon>
        <taxon>Eubacteriales</taxon>
        <taxon>Clostridiaceae</taxon>
        <taxon>Clostridium</taxon>
    </lineage>
</organism>
<dbReference type="RefSeq" id="WP_010966795.1">
    <property type="nucleotide sequence ID" value="NC_003030.1"/>
</dbReference>
<dbReference type="AlphaFoldDB" id="Q97DE8"/>
<protein>
    <recommendedName>
        <fullName evidence="3">DUF4238 domain-containing protein</fullName>
    </recommendedName>
</protein>
<dbReference type="HOGENOM" id="CLU_1746410_0_0_9"/>
<dbReference type="KEGG" id="cac:CA_C3529"/>
<dbReference type="Pfam" id="PF14022">
    <property type="entry name" value="DUF4238"/>
    <property type="match status" value="1"/>
</dbReference>
<keyword evidence="2" id="KW-1185">Reference proteome</keyword>
<sequence length="149" mass="18174">MTNQKYHHLIPRTYLKAWCYNKDSIYVFDTKNRIFEGKNIKKNFGITQFHSIVAGMPICEEEDLKKIYKCLDGYEIYYEGRLLTNLMEYNKYYCKFAEWVIKSNNIDISRKNKNILRAKIDKVKILDIEQLWSEKYEDKWNIVRENIEY</sequence>
<dbReference type="InterPro" id="IPR025332">
    <property type="entry name" value="DUF4238"/>
</dbReference>
<evidence type="ECO:0000313" key="1">
    <source>
        <dbReference type="EMBL" id="AAK81455.1"/>
    </source>
</evidence>
<gene>
    <name evidence="1" type="ordered locus">CA_C3529</name>
</gene>